<feature type="signal peptide" evidence="2">
    <location>
        <begin position="1"/>
        <end position="22"/>
    </location>
</feature>
<dbReference type="AlphaFoldDB" id="A0A6S7BJQ2"/>
<evidence type="ECO:0000313" key="3">
    <source>
        <dbReference type="EMBL" id="CAB3802647.1"/>
    </source>
</evidence>
<evidence type="ECO:0000313" key="4">
    <source>
        <dbReference type="Proteomes" id="UP000494365"/>
    </source>
</evidence>
<keyword evidence="1" id="KW-0175">Coiled coil</keyword>
<dbReference type="Pfam" id="PF07996">
    <property type="entry name" value="T4SS"/>
    <property type="match status" value="1"/>
</dbReference>
<reference evidence="3 4" key="1">
    <citation type="submission" date="2020-04" db="EMBL/GenBank/DDBJ databases">
        <authorList>
            <person name="De Canck E."/>
        </authorList>
    </citation>
    <scope>NUCLEOTIDE SEQUENCE [LARGE SCALE GENOMIC DNA]</scope>
    <source>
        <strain evidence="3 4">LMG 28614</strain>
    </source>
</reference>
<keyword evidence="4" id="KW-1185">Reference proteome</keyword>
<dbReference type="InterPro" id="IPR014158">
    <property type="entry name" value="T4SS_VirB5"/>
</dbReference>
<evidence type="ECO:0000256" key="2">
    <source>
        <dbReference type="SAM" id="SignalP"/>
    </source>
</evidence>
<accession>A0A6S7BJQ2</accession>
<feature type="coiled-coil region" evidence="1">
    <location>
        <begin position="42"/>
        <end position="69"/>
    </location>
</feature>
<evidence type="ECO:0000256" key="1">
    <source>
        <dbReference type="SAM" id="Coils"/>
    </source>
</evidence>
<protein>
    <submittedName>
        <fullName evidence="3">Type IV secretion system protein virB5</fullName>
    </submittedName>
</protein>
<feature type="chain" id="PRO_5028838685" evidence="2">
    <location>
        <begin position="23"/>
        <end position="232"/>
    </location>
</feature>
<dbReference type="NCBIfam" id="TIGR02791">
    <property type="entry name" value="VirB5"/>
    <property type="match status" value="1"/>
</dbReference>
<gene>
    <name evidence="3" type="primary">virB5</name>
    <name evidence="3" type="ORF">LMG28614_05665</name>
</gene>
<dbReference type="CDD" id="cd14262">
    <property type="entry name" value="VirB5_like"/>
    <property type="match status" value="1"/>
</dbReference>
<organism evidence="3 4">
    <name type="scientific">Paraburkholderia ultramafica</name>
    <dbReference type="NCBI Taxonomy" id="1544867"/>
    <lineage>
        <taxon>Bacteria</taxon>
        <taxon>Pseudomonadati</taxon>
        <taxon>Pseudomonadota</taxon>
        <taxon>Betaproteobacteria</taxon>
        <taxon>Burkholderiales</taxon>
        <taxon>Burkholderiaceae</taxon>
        <taxon>Paraburkholderia</taxon>
    </lineage>
</organism>
<dbReference type="Gene3D" id="1.20.58.430">
    <property type="entry name" value="Type IV secretion system, VirB5-domain"/>
    <property type="match status" value="1"/>
</dbReference>
<keyword evidence="2" id="KW-0732">Signal</keyword>
<sequence>MKRCFINAALALAMALSPAAYAQVPVTVTSDIPGAVFHAEDIAKYTAQLEQLKMQVQQLQMTYNSLNGSTGIANLFRSSGLASALPPSWQGIYATATSGGYSGISGSVSALTAAERVVGSVSSAQAAIVARQNRKAITDQAIGQAGYAAATQRLNDIEAMTQQINASTSPKQIMDLQARIASEQSAIQNEQTKLQLATMLQRNEDALIERQKDQVNATVFSPNNTAVPGLGD</sequence>
<dbReference type="Proteomes" id="UP000494365">
    <property type="component" value="Unassembled WGS sequence"/>
</dbReference>
<name>A0A6S7BJQ2_9BURK</name>
<dbReference type="InterPro" id="IPR023220">
    <property type="entry name" value="T4SS_VirB5-domain"/>
</dbReference>
<dbReference type="SUPFAM" id="SSF101082">
    <property type="entry name" value="Typo IV secretion system protein TraC"/>
    <property type="match status" value="1"/>
</dbReference>
<proteinExistence type="predicted"/>
<dbReference type="EMBL" id="CADIKK010000033">
    <property type="protein sequence ID" value="CAB3802647.1"/>
    <property type="molecule type" value="Genomic_DNA"/>
</dbReference>